<evidence type="ECO:0000313" key="2">
    <source>
        <dbReference type="EMBL" id="GJN92464.1"/>
    </source>
</evidence>
<gene>
    <name evidence="2" type="ORF">Rhopal_005494-T1</name>
</gene>
<feature type="compositionally biased region" description="Acidic residues" evidence="1">
    <location>
        <begin position="517"/>
        <end position="527"/>
    </location>
</feature>
<evidence type="ECO:0000313" key="3">
    <source>
        <dbReference type="Proteomes" id="UP001342314"/>
    </source>
</evidence>
<feature type="region of interest" description="Disordered" evidence="1">
    <location>
        <begin position="451"/>
        <end position="556"/>
    </location>
</feature>
<dbReference type="AlphaFoldDB" id="A0AAV5GTA1"/>
<feature type="compositionally biased region" description="Basic and acidic residues" evidence="1">
    <location>
        <begin position="29"/>
        <end position="46"/>
    </location>
</feature>
<feature type="compositionally biased region" description="Low complexity" evidence="1">
    <location>
        <begin position="464"/>
        <end position="475"/>
    </location>
</feature>
<accession>A0AAV5GTA1</accession>
<comment type="caution">
    <text evidence="2">The sequence shown here is derived from an EMBL/GenBank/DDBJ whole genome shotgun (WGS) entry which is preliminary data.</text>
</comment>
<feature type="region of interest" description="Disordered" evidence="1">
    <location>
        <begin position="352"/>
        <end position="372"/>
    </location>
</feature>
<evidence type="ECO:0000256" key="1">
    <source>
        <dbReference type="SAM" id="MobiDB-lite"/>
    </source>
</evidence>
<dbReference type="EMBL" id="BQKY01000011">
    <property type="protein sequence ID" value="GJN92464.1"/>
    <property type="molecule type" value="Genomic_DNA"/>
</dbReference>
<feature type="region of interest" description="Disordered" evidence="1">
    <location>
        <begin position="235"/>
        <end position="262"/>
    </location>
</feature>
<feature type="region of interest" description="Disordered" evidence="1">
    <location>
        <begin position="1"/>
        <end position="56"/>
    </location>
</feature>
<feature type="region of interest" description="Disordered" evidence="1">
    <location>
        <begin position="184"/>
        <end position="219"/>
    </location>
</feature>
<feature type="compositionally biased region" description="Pro residues" evidence="1">
    <location>
        <begin position="1"/>
        <end position="15"/>
    </location>
</feature>
<proteinExistence type="predicted"/>
<protein>
    <submittedName>
        <fullName evidence="2">Uncharacterized protein</fullName>
    </submittedName>
</protein>
<feature type="compositionally biased region" description="Low complexity" evidence="1">
    <location>
        <begin position="485"/>
        <end position="504"/>
    </location>
</feature>
<feature type="region of interest" description="Disordered" evidence="1">
    <location>
        <begin position="101"/>
        <end position="160"/>
    </location>
</feature>
<feature type="compositionally biased region" description="Acidic residues" evidence="1">
    <location>
        <begin position="101"/>
        <end position="116"/>
    </location>
</feature>
<reference evidence="2 3" key="1">
    <citation type="submission" date="2021-12" db="EMBL/GenBank/DDBJ databases">
        <title>High titer production of polyol ester of fatty acids by Rhodotorula paludigena BS15 towards product separation-free biomass refinery.</title>
        <authorList>
            <person name="Mano J."/>
            <person name="Ono H."/>
            <person name="Tanaka T."/>
            <person name="Naito K."/>
            <person name="Sushida H."/>
            <person name="Ike M."/>
            <person name="Tokuyasu K."/>
            <person name="Kitaoka M."/>
        </authorList>
    </citation>
    <scope>NUCLEOTIDE SEQUENCE [LARGE SCALE GENOMIC DNA]</scope>
    <source>
        <strain evidence="2 3">BS15</strain>
    </source>
</reference>
<organism evidence="2 3">
    <name type="scientific">Rhodotorula paludigena</name>
    <dbReference type="NCBI Taxonomy" id="86838"/>
    <lineage>
        <taxon>Eukaryota</taxon>
        <taxon>Fungi</taxon>
        <taxon>Dikarya</taxon>
        <taxon>Basidiomycota</taxon>
        <taxon>Pucciniomycotina</taxon>
        <taxon>Microbotryomycetes</taxon>
        <taxon>Sporidiobolales</taxon>
        <taxon>Sporidiobolaceae</taxon>
        <taxon>Rhodotorula</taxon>
    </lineage>
</organism>
<feature type="compositionally biased region" description="Low complexity" evidence="1">
    <location>
        <begin position="539"/>
        <end position="556"/>
    </location>
</feature>
<keyword evidence="3" id="KW-1185">Reference proteome</keyword>
<sequence length="620" mass="65048">MSPPHQPLLPPPPPRFAVKFSTDEASADETARHGEWPEPERQEGNARDPGGAPWQLKTDSEEHLDKLEARLHQLRAAAPARLADPASPSAAALAYPADLSDVEEFIGESEDGEAGEPEGAAAGDSAEEGRALLSAVGSLGAQAAEGDRMPDPQGDDEDAVHAVADEEAALDASVPPLHRITFGDTVRISGGMRSSSRPHRHRHAEGRAATERTALLASLPRNAAAPSNLLVAAVTPSNVSSRSTSPAASGSRRPSIQSHPSSYISQSSFAHLHAASYPYSYSTSPASYGASRSSSPCSSIYAPLQPPSKHCPNPLWVRTTAQRGLRRSRSAASMSFQDFLRAGRAAAGEDALAPFSDDDDSDDDVGDGQGELDRRLEYHDLVEQQRLKRARWEARRAQARKEALASLRRSRSREDADAALRNAEASAGGFWDKLAGLLALGTVAVGPARPSSLGAPGGVGGTSGSSPSRQGRAPTRGGGVGGRRAPGAGASPARSSPLARPDPALSLPSHLATLSDGDGDEGDESDDAAGAPLERRARSSAGSSASSSLHSSLRPAARVVVKTEADVRFGPAPRRYLRLDWLRFKLAQLVARAKRALATALVGLQQSRRGPVLESGYEEV</sequence>
<name>A0AAV5GTA1_9BASI</name>
<dbReference type="Proteomes" id="UP001342314">
    <property type="component" value="Unassembled WGS sequence"/>
</dbReference>
<feature type="compositionally biased region" description="Acidic residues" evidence="1">
    <location>
        <begin position="356"/>
        <end position="366"/>
    </location>
</feature>